<dbReference type="Pfam" id="PF06977">
    <property type="entry name" value="SdiA-regulated"/>
    <property type="match status" value="1"/>
</dbReference>
<name>A0A172WQS1_STUST</name>
<gene>
    <name evidence="4" type="ORF">PS273GM_11445</name>
</gene>
<dbReference type="OrthoDB" id="6080098at2"/>
<keyword evidence="2" id="KW-1003">Cell membrane</keyword>
<organism evidence="4 5">
    <name type="scientific">Stutzerimonas stutzeri</name>
    <name type="common">Pseudomonas stutzeri</name>
    <dbReference type="NCBI Taxonomy" id="316"/>
    <lineage>
        <taxon>Bacteria</taxon>
        <taxon>Pseudomonadati</taxon>
        <taxon>Pseudomonadota</taxon>
        <taxon>Gammaproteobacteria</taxon>
        <taxon>Pseudomonadales</taxon>
        <taxon>Pseudomonadaceae</taxon>
        <taxon>Stutzerimonas</taxon>
    </lineage>
</organism>
<dbReference type="CDD" id="cd09971">
    <property type="entry name" value="SdiA-regulated"/>
    <property type="match status" value="1"/>
</dbReference>
<dbReference type="InterPro" id="IPR009722">
    <property type="entry name" value="YjiK/CarP"/>
</dbReference>
<dbReference type="Proteomes" id="UP000077787">
    <property type="component" value="Chromosome"/>
</dbReference>
<evidence type="ECO:0000256" key="3">
    <source>
        <dbReference type="ARBA" id="ARBA00023136"/>
    </source>
</evidence>
<dbReference type="SUPFAM" id="SSF50956">
    <property type="entry name" value="Thermostable phytase (3-phytase)"/>
    <property type="match status" value="1"/>
</dbReference>
<evidence type="ECO:0000313" key="4">
    <source>
        <dbReference type="EMBL" id="ANF25716.1"/>
    </source>
</evidence>
<sequence length="317" mass="35443">MTQASSYTRQRLGAMVRRRYRWVGLTALLFAFVATAIALHWNERWYFNLTRQMNVTQYDLANRWLPGYAVSIDGKPVEGINRNLSAVSYDADLDRLLAVVNGGPTELVALSKSGELLERYPLQGFGDIEGVTYMGHGRVAVSDERAQQISIFRLPTQPRPVDASEAQFFSLGINLNGNKGFEGLTYDAAGDRLFIVKERDPRQLYEVGGVAASLEGPLQLTIRDRSDWIADQVFATDLSDIHFDAVTGHLILLSDESRLLMELSDSGRMLSYRSLNRWFGGLRHSAPHPEGVTLDSDGTLFVVSEPNLFYSFRRTGG</sequence>
<dbReference type="AlphaFoldDB" id="A0A172WQS1"/>
<dbReference type="GO" id="GO:0003677">
    <property type="term" value="F:DNA binding"/>
    <property type="evidence" value="ECO:0007669"/>
    <property type="project" value="UniProtKB-KW"/>
</dbReference>
<dbReference type="RefSeq" id="WP_064481416.1">
    <property type="nucleotide sequence ID" value="NZ_CP015641.1"/>
</dbReference>
<protein>
    <submittedName>
        <fullName evidence="4">DNA-binding protein</fullName>
    </submittedName>
</protein>
<accession>A0A172WQS1</accession>
<evidence type="ECO:0000256" key="2">
    <source>
        <dbReference type="ARBA" id="ARBA00022475"/>
    </source>
</evidence>
<keyword evidence="3" id="KW-0472">Membrane</keyword>
<evidence type="ECO:0000256" key="1">
    <source>
        <dbReference type="ARBA" id="ARBA00004236"/>
    </source>
</evidence>
<comment type="subcellular location">
    <subcellularLocation>
        <location evidence="1">Cell membrane</location>
    </subcellularLocation>
</comment>
<dbReference type="GO" id="GO:0005886">
    <property type="term" value="C:plasma membrane"/>
    <property type="evidence" value="ECO:0007669"/>
    <property type="project" value="UniProtKB-SubCell"/>
</dbReference>
<keyword evidence="4" id="KW-0238">DNA-binding</keyword>
<proteinExistence type="predicted"/>
<reference evidence="4 5" key="1">
    <citation type="submission" date="2016-05" db="EMBL/GenBank/DDBJ databases">
        <title>Genome sequence of Pseudomonas stutzeri 273 and identification of the exopolysaccharide biosynthesis locus.</title>
        <authorList>
            <person name="Wu S."/>
            <person name="Sun C."/>
        </authorList>
    </citation>
    <scope>NUCLEOTIDE SEQUENCE [LARGE SCALE GENOMIC DNA]</scope>
    <source>
        <strain evidence="4 5">273</strain>
    </source>
</reference>
<evidence type="ECO:0000313" key="5">
    <source>
        <dbReference type="Proteomes" id="UP000077787"/>
    </source>
</evidence>
<dbReference type="EMBL" id="CP015641">
    <property type="protein sequence ID" value="ANF25716.1"/>
    <property type="molecule type" value="Genomic_DNA"/>
</dbReference>